<accession>A0A5B8MUY4</accession>
<proteinExistence type="predicted"/>
<dbReference type="Proteomes" id="UP000316726">
    <property type="component" value="Chromosome 10"/>
</dbReference>
<keyword evidence="2" id="KW-1185">Reference proteome</keyword>
<sequence>MSNLVQDGKEGCLAYECRRFSNKTSTSKPKTLEEFLEEVGGHFPFRGGLGLATKNRIFLSRNGYLQGKAWKVVGVCRHGKDREPYVLLLKAKSDAQLAIIEYKELISIGYVPLVRARTEKDSLGQQLRVSYNSDCSVVTLWTPSSLQTYRVSGTQGKRLCKKYTLSSRAYLRDENMLACEFAGDGSCLASLSHSPQKGFTFKTYSIPDLTCAEVGSHKASFKVSDLAHASICCDGAKGVGMQALVAARDSSFCMLDASLGAICSRPGTPSSGALKSVSWHRNKGLILCISDRSIFALDQALQPITWHDKLQSWRSEIKNTDLFRAQGGVGDSAVLSWDSEADGEASITSEEETILLNLSAAGQGGKPSDFDFGTSGRVVLSYLRSKQWEAMRALLEVAYLKTSDLRDLMKVVEDISKTNAIADVSSWKVFSFLFRHIAKLDSGKRGKARASGEALHRIALDFLAAGRYEAAVLIGCSIKSNALNEFLYKYMMQNGEPRLANICWNSIKSEALDPNPSTAPAGEPRLLFAPATLKALQRTVMSNT</sequence>
<evidence type="ECO:0008006" key="3">
    <source>
        <dbReference type="Google" id="ProtNLM"/>
    </source>
</evidence>
<dbReference type="AlphaFoldDB" id="A0A5B8MUY4"/>
<evidence type="ECO:0000313" key="2">
    <source>
        <dbReference type="Proteomes" id="UP000316726"/>
    </source>
</evidence>
<organism evidence="1 2">
    <name type="scientific">Chloropicon primus</name>
    <dbReference type="NCBI Taxonomy" id="1764295"/>
    <lineage>
        <taxon>Eukaryota</taxon>
        <taxon>Viridiplantae</taxon>
        <taxon>Chlorophyta</taxon>
        <taxon>Chloropicophyceae</taxon>
        <taxon>Chloropicales</taxon>
        <taxon>Chloropicaceae</taxon>
        <taxon>Chloropicon</taxon>
    </lineage>
</organism>
<dbReference type="EMBL" id="CP031043">
    <property type="protein sequence ID" value="QDZ23445.1"/>
    <property type="molecule type" value="Genomic_DNA"/>
</dbReference>
<gene>
    <name evidence="1" type="ORF">A3770_10p59630</name>
</gene>
<reference evidence="1 2" key="1">
    <citation type="submission" date="2018-07" db="EMBL/GenBank/DDBJ databases">
        <title>The complete nuclear genome of the prasinophyte Chloropicon primus (CCMP1205).</title>
        <authorList>
            <person name="Pombert J.-F."/>
            <person name="Otis C."/>
            <person name="Turmel M."/>
            <person name="Lemieux C."/>
        </authorList>
    </citation>
    <scope>NUCLEOTIDE SEQUENCE [LARGE SCALE GENOMIC DNA]</scope>
    <source>
        <strain evidence="1 2">CCMP1205</strain>
    </source>
</reference>
<evidence type="ECO:0000313" key="1">
    <source>
        <dbReference type="EMBL" id="QDZ23445.1"/>
    </source>
</evidence>
<name>A0A5B8MUY4_9CHLO</name>
<protein>
    <recommendedName>
        <fullName evidence="3">WD40 repeat domain-containing protein</fullName>
    </recommendedName>
</protein>